<keyword evidence="3" id="KW-1185">Reference proteome</keyword>
<accession>A0A8J5HUP5</accession>
<dbReference type="EMBL" id="JACMSC010000004">
    <property type="protein sequence ID" value="KAG6525604.1"/>
    <property type="molecule type" value="Genomic_DNA"/>
</dbReference>
<comment type="caution">
    <text evidence="2">The sequence shown here is derived from an EMBL/GenBank/DDBJ whole genome shotgun (WGS) entry which is preliminary data.</text>
</comment>
<evidence type="ECO:0000313" key="3">
    <source>
        <dbReference type="Proteomes" id="UP000734854"/>
    </source>
</evidence>
<protein>
    <submittedName>
        <fullName evidence="2">Uncharacterized protein</fullName>
    </submittedName>
</protein>
<sequence>MTTPFVLWRGMPTAPRATMRMPTTASHDYEDAHGRLAQRPQGCLSRSRGRPQLPHTGMKKNAVAGKPPSSLPMTTPPPTTISSLKFGLLSSIHTKSVNAKVDSIYLSAYIDDGAVKTTASH</sequence>
<proteinExistence type="predicted"/>
<organism evidence="2 3">
    <name type="scientific">Zingiber officinale</name>
    <name type="common">Ginger</name>
    <name type="synonym">Amomum zingiber</name>
    <dbReference type="NCBI Taxonomy" id="94328"/>
    <lineage>
        <taxon>Eukaryota</taxon>
        <taxon>Viridiplantae</taxon>
        <taxon>Streptophyta</taxon>
        <taxon>Embryophyta</taxon>
        <taxon>Tracheophyta</taxon>
        <taxon>Spermatophyta</taxon>
        <taxon>Magnoliopsida</taxon>
        <taxon>Liliopsida</taxon>
        <taxon>Zingiberales</taxon>
        <taxon>Zingiberaceae</taxon>
        <taxon>Zingiber</taxon>
    </lineage>
</organism>
<dbReference type="AlphaFoldDB" id="A0A8J5HUP5"/>
<evidence type="ECO:0000256" key="1">
    <source>
        <dbReference type="SAM" id="MobiDB-lite"/>
    </source>
</evidence>
<gene>
    <name evidence="2" type="ORF">ZIOFF_015566</name>
</gene>
<name>A0A8J5HUP5_ZINOF</name>
<reference evidence="2 3" key="1">
    <citation type="submission" date="2020-08" db="EMBL/GenBank/DDBJ databases">
        <title>Plant Genome Project.</title>
        <authorList>
            <person name="Zhang R.-G."/>
        </authorList>
    </citation>
    <scope>NUCLEOTIDE SEQUENCE [LARGE SCALE GENOMIC DNA]</scope>
    <source>
        <tissue evidence="2">Rhizome</tissue>
    </source>
</reference>
<evidence type="ECO:0000313" key="2">
    <source>
        <dbReference type="EMBL" id="KAG6525604.1"/>
    </source>
</evidence>
<dbReference type="Proteomes" id="UP000734854">
    <property type="component" value="Unassembled WGS sequence"/>
</dbReference>
<feature type="region of interest" description="Disordered" evidence="1">
    <location>
        <begin position="36"/>
        <end position="80"/>
    </location>
</feature>